<evidence type="ECO:0000313" key="2">
    <source>
        <dbReference type="Proteomes" id="UP000018886"/>
    </source>
</evidence>
<protein>
    <submittedName>
        <fullName evidence="1">Uncharacterized protein</fullName>
    </submittedName>
</protein>
<evidence type="ECO:0000313" key="1">
    <source>
        <dbReference type="EMBL" id="AHC56596.1"/>
    </source>
</evidence>
<dbReference type="Proteomes" id="UP000018886">
    <property type="component" value="Segment"/>
</dbReference>
<organism evidence="1 2">
    <name type="scientific">Achromobacter phage JWDelta</name>
    <dbReference type="NCBI Taxonomy" id="1416008"/>
    <lineage>
        <taxon>Viruses</taxon>
        <taxon>Duplodnaviria</taxon>
        <taxon>Heunggongvirae</taxon>
        <taxon>Uroviricota</taxon>
        <taxon>Caudoviricetes</taxon>
        <taxon>Schitoviridae</taxon>
        <taxon>Rothmandenesvirinae</taxon>
        <taxon>Jwalphavirus</taxon>
        <taxon>Jwalphavirus jwalpha</taxon>
    </lineage>
</organism>
<accession>V9SI79</accession>
<name>V9SI79_9CAUD</name>
<reference evidence="1 2" key="1">
    <citation type="journal article" date="2014" name="Virol. J.">
        <title>First genome sequences of Achromobacter phages reveal new members of the N4 family.</title>
        <authorList>
            <person name="Wittmann J."/>
            <person name="Dreiseikelmann B."/>
            <person name="Rohde M."/>
            <person name="Meier-Kolthoff J.P."/>
            <person name="Bunk B."/>
            <person name="Rohde C."/>
        </authorList>
    </citation>
    <scope>NUCLEOTIDE SEQUENCE [LARGE SCALE GENOMIC DNA]</scope>
</reference>
<gene>
    <name evidence="1" type="ORF">JJJA_0080</name>
</gene>
<proteinExistence type="predicted"/>
<sequence length="234" mass="26117">MILLPELFERLAYGVLQNTSLVDEATGLVIEERKLKVVSAINTSLTRLHSRFVLREANLIVEMQSGRTRYPLLKKYAVQSHDPTEILCPHIMDMAGAPFDDDVIKVLDVYDSYGVHRSLNNKDDDWTIYTPRPTMIQNPRPRCGEVLNLAYQQNHPRVSPAGNQEIDIPDSLDLALDAFIAYSCFAGINTQDAKATAADMLGLYSSVCEEAIANDLVNSSKSNTGVRFKNNGWV</sequence>
<dbReference type="EMBL" id="KF787094">
    <property type="protein sequence ID" value="AHC56596.1"/>
    <property type="molecule type" value="Genomic_DNA"/>
</dbReference>